<dbReference type="SMART" id="SM00304">
    <property type="entry name" value="HAMP"/>
    <property type="match status" value="1"/>
</dbReference>
<evidence type="ECO:0000256" key="10">
    <source>
        <dbReference type="SAM" id="Phobius"/>
    </source>
</evidence>
<name>A0AA49J3C3_9PROT</name>
<dbReference type="Gene3D" id="1.10.287.130">
    <property type="match status" value="1"/>
</dbReference>
<feature type="domain" description="HAMP" evidence="12">
    <location>
        <begin position="264"/>
        <end position="316"/>
    </location>
</feature>
<feature type="transmembrane region" description="Helical" evidence="10">
    <location>
        <begin position="13"/>
        <end position="36"/>
    </location>
</feature>
<dbReference type="InterPro" id="IPR036890">
    <property type="entry name" value="HATPase_C_sf"/>
</dbReference>
<protein>
    <recommendedName>
        <fullName evidence="3">histidine kinase</fullName>
        <ecNumber evidence="3">2.7.13.3</ecNumber>
    </recommendedName>
</protein>
<keyword evidence="6" id="KW-0547">Nucleotide-binding</keyword>
<dbReference type="GO" id="GO:0016020">
    <property type="term" value="C:membrane"/>
    <property type="evidence" value="ECO:0007669"/>
    <property type="project" value="UniProtKB-SubCell"/>
</dbReference>
<comment type="catalytic activity">
    <reaction evidence="1">
        <text>ATP + protein L-histidine = ADP + protein N-phospho-L-histidine.</text>
        <dbReference type="EC" id="2.7.13.3"/>
    </reaction>
</comment>
<dbReference type="InterPro" id="IPR003660">
    <property type="entry name" value="HAMP_dom"/>
</dbReference>
<dbReference type="PRINTS" id="PR00344">
    <property type="entry name" value="BCTRLSENSOR"/>
</dbReference>
<dbReference type="SUPFAM" id="SSF158472">
    <property type="entry name" value="HAMP domain-like"/>
    <property type="match status" value="1"/>
</dbReference>
<keyword evidence="5" id="KW-0808">Transferase</keyword>
<organism evidence="13">
    <name type="scientific">Candidatus Nitricoxidivorans perseverans</name>
    <dbReference type="NCBI Taxonomy" id="2975601"/>
    <lineage>
        <taxon>Bacteria</taxon>
        <taxon>Pseudomonadati</taxon>
        <taxon>Pseudomonadota</taxon>
        <taxon>Betaproteobacteria</taxon>
        <taxon>Nitrosomonadales</taxon>
        <taxon>Sterolibacteriaceae</taxon>
        <taxon>Candidatus Nitricoxidivorans</taxon>
    </lineage>
</organism>
<sequence length="548" mass="57867">MIPNTAAPFRHSLLVRLLATVFAALALGVAALFFGLDHFVSGQFSRLRSEQIVRASDEVRRLVDAEGARLVSLAALLAKDADLNNSTFYHLYLAGERDHPQAAVERIAHAFGFEAVSLWGDAGRIIAVSPKGTSFGASPAPTFKAAPRTDGLPASRLLHEDGHAWLVADAPLMREGNPIAVLRVARPLEKVLAAGLPALYPASLKVVDGVAASGATRIELPPVALELNLPDTVGEALAGAKAVLVVILLGGGVLLAVFLAIQLRWQLKPLAALSRASAAVGRGDFSQRVDAPGETEVARLARAFNAMTADLAQLRELERKVAHQEQLSAIGRVAARVAHDINNPLTVIANTAQLALKTPPADPQLAEDLRRIVHHGERCMRTLELLLDYGRPVRVQAAPLDLAALVREIGQRWKAAVVASDALPVEVDRLQIEQMLDNLLSNARDACGPDGVVTIEANSEAGQARLAITDSGPGFSPQARERLFEPFHTTKAGGTGLGLASALAIARAHGGNIELGEADAGVGGRVIVRLPLTSAAADQARPKVEAPR</sequence>
<evidence type="ECO:0000256" key="5">
    <source>
        <dbReference type="ARBA" id="ARBA00022679"/>
    </source>
</evidence>
<dbReference type="SUPFAM" id="SSF55874">
    <property type="entry name" value="ATPase domain of HSP90 chaperone/DNA topoisomerase II/histidine kinase"/>
    <property type="match status" value="1"/>
</dbReference>
<evidence type="ECO:0000259" key="11">
    <source>
        <dbReference type="PROSITE" id="PS50109"/>
    </source>
</evidence>
<evidence type="ECO:0000259" key="12">
    <source>
        <dbReference type="PROSITE" id="PS50885"/>
    </source>
</evidence>
<dbReference type="AlphaFoldDB" id="A0AA49J3C3"/>
<evidence type="ECO:0000256" key="8">
    <source>
        <dbReference type="ARBA" id="ARBA00022840"/>
    </source>
</evidence>
<reference evidence="13" key="1">
    <citation type="journal article" date="2023" name="Nat. Microbiol.">
        <title>Enrichment and characterization of a nitric oxide-reducing microbial community in a continuous bioreactor.</title>
        <authorList>
            <person name="Garrido-Amador P."/>
            <person name="Stortenbeker N."/>
            <person name="Wessels H.J.C.T."/>
            <person name="Speth D.R."/>
            <person name="Garcia-Heredia I."/>
            <person name="Kartal B."/>
        </authorList>
    </citation>
    <scope>NUCLEOTIDE SEQUENCE</scope>
    <source>
        <strain evidence="13">MAG1</strain>
    </source>
</reference>
<evidence type="ECO:0000256" key="2">
    <source>
        <dbReference type="ARBA" id="ARBA00004370"/>
    </source>
</evidence>
<evidence type="ECO:0000256" key="9">
    <source>
        <dbReference type="ARBA" id="ARBA00023012"/>
    </source>
</evidence>
<dbReference type="CDD" id="cd06225">
    <property type="entry name" value="HAMP"/>
    <property type="match status" value="1"/>
</dbReference>
<keyword evidence="8" id="KW-0067">ATP-binding</keyword>
<dbReference type="GO" id="GO:0000155">
    <property type="term" value="F:phosphorelay sensor kinase activity"/>
    <property type="evidence" value="ECO:0007669"/>
    <property type="project" value="InterPro"/>
</dbReference>
<dbReference type="InterPro" id="IPR003594">
    <property type="entry name" value="HATPase_dom"/>
</dbReference>
<evidence type="ECO:0000256" key="7">
    <source>
        <dbReference type="ARBA" id="ARBA00022777"/>
    </source>
</evidence>
<keyword evidence="9" id="KW-0902">Two-component regulatory system</keyword>
<dbReference type="SMART" id="SM00388">
    <property type="entry name" value="HisKA"/>
    <property type="match status" value="1"/>
</dbReference>
<dbReference type="Pfam" id="PF02518">
    <property type="entry name" value="HATPase_c"/>
    <property type="match status" value="1"/>
</dbReference>
<dbReference type="Gene3D" id="6.10.340.10">
    <property type="match status" value="1"/>
</dbReference>
<dbReference type="KEGG" id="npv:OHM77_02755"/>
<keyword evidence="7 13" id="KW-0418">Kinase</keyword>
<dbReference type="Pfam" id="PF00512">
    <property type="entry name" value="HisKA"/>
    <property type="match status" value="1"/>
</dbReference>
<dbReference type="PROSITE" id="PS50885">
    <property type="entry name" value="HAMP"/>
    <property type="match status" value="1"/>
</dbReference>
<dbReference type="EC" id="2.7.13.3" evidence="3"/>
<comment type="subcellular location">
    <subcellularLocation>
        <location evidence="2">Membrane</location>
    </subcellularLocation>
</comment>
<dbReference type="InterPro" id="IPR005467">
    <property type="entry name" value="His_kinase_dom"/>
</dbReference>
<dbReference type="CDD" id="cd00075">
    <property type="entry name" value="HATPase"/>
    <property type="match status" value="1"/>
</dbReference>
<dbReference type="Gene3D" id="3.30.565.10">
    <property type="entry name" value="Histidine kinase-like ATPase, C-terminal domain"/>
    <property type="match status" value="1"/>
</dbReference>
<evidence type="ECO:0000256" key="3">
    <source>
        <dbReference type="ARBA" id="ARBA00012438"/>
    </source>
</evidence>
<feature type="domain" description="Histidine kinase" evidence="11">
    <location>
        <begin position="336"/>
        <end position="534"/>
    </location>
</feature>
<keyword evidence="4" id="KW-0597">Phosphoprotein</keyword>
<dbReference type="SMART" id="SM00387">
    <property type="entry name" value="HATPase_c"/>
    <property type="match status" value="1"/>
</dbReference>
<evidence type="ECO:0000256" key="4">
    <source>
        <dbReference type="ARBA" id="ARBA00022553"/>
    </source>
</evidence>
<dbReference type="PANTHER" id="PTHR43065:SF10">
    <property type="entry name" value="PEROXIDE STRESS-ACTIVATED HISTIDINE KINASE MAK3"/>
    <property type="match status" value="1"/>
</dbReference>
<evidence type="ECO:0000256" key="6">
    <source>
        <dbReference type="ARBA" id="ARBA00022741"/>
    </source>
</evidence>
<dbReference type="EMBL" id="CP107246">
    <property type="protein sequence ID" value="WIM07006.1"/>
    <property type="molecule type" value="Genomic_DNA"/>
</dbReference>
<dbReference type="PROSITE" id="PS50109">
    <property type="entry name" value="HIS_KIN"/>
    <property type="match status" value="1"/>
</dbReference>
<accession>A0AA49J3C3</accession>
<keyword evidence="10" id="KW-0812">Transmembrane</keyword>
<dbReference type="CDD" id="cd00082">
    <property type="entry name" value="HisKA"/>
    <property type="match status" value="1"/>
</dbReference>
<dbReference type="Pfam" id="PF00672">
    <property type="entry name" value="HAMP"/>
    <property type="match status" value="1"/>
</dbReference>
<dbReference type="SUPFAM" id="SSF47384">
    <property type="entry name" value="Homodimeric domain of signal transducing histidine kinase"/>
    <property type="match status" value="1"/>
</dbReference>
<dbReference type="Proteomes" id="UP001234916">
    <property type="component" value="Chromosome"/>
</dbReference>
<evidence type="ECO:0000313" key="13">
    <source>
        <dbReference type="EMBL" id="WIM07006.1"/>
    </source>
</evidence>
<dbReference type="PANTHER" id="PTHR43065">
    <property type="entry name" value="SENSOR HISTIDINE KINASE"/>
    <property type="match status" value="1"/>
</dbReference>
<dbReference type="GO" id="GO:0005524">
    <property type="term" value="F:ATP binding"/>
    <property type="evidence" value="ECO:0007669"/>
    <property type="project" value="UniProtKB-KW"/>
</dbReference>
<dbReference type="InterPro" id="IPR004358">
    <property type="entry name" value="Sig_transdc_His_kin-like_C"/>
</dbReference>
<evidence type="ECO:0000256" key="1">
    <source>
        <dbReference type="ARBA" id="ARBA00000085"/>
    </source>
</evidence>
<keyword evidence="10" id="KW-0472">Membrane</keyword>
<proteinExistence type="predicted"/>
<keyword evidence="10" id="KW-1133">Transmembrane helix</keyword>
<gene>
    <name evidence="13" type="ORF">OHM77_02755</name>
</gene>
<dbReference type="InterPro" id="IPR036097">
    <property type="entry name" value="HisK_dim/P_sf"/>
</dbReference>
<feature type="transmembrane region" description="Helical" evidence="10">
    <location>
        <begin position="242"/>
        <end position="265"/>
    </location>
</feature>
<dbReference type="InterPro" id="IPR003661">
    <property type="entry name" value="HisK_dim/P_dom"/>
</dbReference>